<dbReference type="OrthoDB" id="2171at2157"/>
<dbReference type="SMART" id="SM00988">
    <property type="entry name" value="UreE_N"/>
    <property type="match status" value="1"/>
</dbReference>
<dbReference type="InParanoid" id="K0IM50"/>
<protein>
    <submittedName>
        <fullName evidence="5">Urease accessory protein UreE</fullName>
    </submittedName>
</protein>
<evidence type="ECO:0000256" key="2">
    <source>
        <dbReference type="ARBA" id="ARBA00022596"/>
    </source>
</evidence>
<evidence type="ECO:0000313" key="6">
    <source>
        <dbReference type="Proteomes" id="UP000008037"/>
    </source>
</evidence>
<keyword evidence="1" id="KW-0963">Cytoplasm</keyword>
<dbReference type="InterPro" id="IPR004029">
    <property type="entry name" value="UreE_N"/>
</dbReference>
<dbReference type="RefSeq" id="WP_015018105.1">
    <property type="nucleotide sequence ID" value="NC_018719.1"/>
</dbReference>
<feature type="domain" description="UreE urease accessory N-terminal" evidence="4">
    <location>
        <begin position="7"/>
        <end position="79"/>
    </location>
</feature>
<dbReference type="AlphaFoldDB" id="K0IM50"/>
<keyword evidence="6" id="KW-1185">Reference proteome</keyword>
<reference evidence="5 6" key="1">
    <citation type="journal article" date="2012" name="Environ. Microbiol.">
        <title>The genome of the ammonia-oxidizing Candidatus Nitrososphaera gargensis: insights into metabolic versatility and environmental adaptations.</title>
        <authorList>
            <person name="Spang A."/>
            <person name="Poehlein A."/>
            <person name="Offre P."/>
            <person name="Zumbragel S."/>
            <person name="Haider S."/>
            <person name="Rychlik N."/>
            <person name="Nowka B."/>
            <person name="Schmeisser C."/>
            <person name="Lebedeva E.V."/>
            <person name="Rattei T."/>
            <person name="Bohm C."/>
            <person name="Schmid M."/>
            <person name="Galushko A."/>
            <person name="Hatzenpichler R."/>
            <person name="Weinmaier T."/>
            <person name="Daniel R."/>
            <person name="Schleper C."/>
            <person name="Spieck E."/>
            <person name="Streit W."/>
            <person name="Wagner M."/>
        </authorList>
    </citation>
    <scope>NUCLEOTIDE SEQUENCE [LARGE SCALE GENOMIC DNA]</scope>
    <source>
        <strain evidence="6">Ga9.2</strain>
    </source>
</reference>
<organism evidence="5 6">
    <name type="scientific">Nitrososphaera gargensis (strain Ga9.2)</name>
    <dbReference type="NCBI Taxonomy" id="1237085"/>
    <lineage>
        <taxon>Archaea</taxon>
        <taxon>Nitrososphaerota</taxon>
        <taxon>Nitrososphaeria</taxon>
        <taxon>Nitrososphaerales</taxon>
        <taxon>Nitrososphaeraceae</taxon>
        <taxon>Nitrososphaera</taxon>
    </lineage>
</organism>
<name>K0IM50_NITGG</name>
<sequence length="173" mass="19854">MITVDSIIGNIYRDKSLGKKYDEMLSKSQAESVRINRIESQRVRMRKTSNKGTDIALTLPSGTKLRHGDILLNTSNQMIVIELEPENVISLEIKKNLHDDDDHVVQIPARIGHAIGNLHRPLKLQGRTIYFPIQAESEVEMFRKIFSPLEDHLEIKSMKMVFEPDEGMDVHEH</sequence>
<dbReference type="HAMAP" id="MF_00822">
    <property type="entry name" value="UreE"/>
    <property type="match status" value="1"/>
</dbReference>
<dbReference type="SUPFAM" id="SSF69287">
    <property type="entry name" value="Urease metallochaperone UreE, N-terminal domain"/>
    <property type="match status" value="1"/>
</dbReference>
<dbReference type="EMBL" id="CP002408">
    <property type="protein sequence ID" value="AFU57559.1"/>
    <property type="molecule type" value="Genomic_DNA"/>
</dbReference>
<dbReference type="InterPro" id="IPR012406">
    <property type="entry name" value="UreE"/>
</dbReference>
<dbReference type="GeneID" id="13795011"/>
<dbReference type="Pfam" id="PF02814">
    <property type="entry name" value="UreE_N"/>
    <property type="match status" value="1"/>
</dbReference>
<dbReference type="InterPro" id="IPR036118">
    <property type="entry name" value="UreE_N_sf"/>
</dbReference>
<keyword evidence="3" id="KW-0143">Chaperone</keyword>
<proteinExistence type="inferred from homology"/>
<dbReference type="GO" id="GO:0016151">
    <property type="term" value="F:nickel cation binding"/>
    <property type="evidence" value="ECO:0007669"/>
    <property type="project" value="InterPro"/>
</dbReference>
<evidence type="ECO:0000313" key="5">
    <source>
        <dbReference type="EMBL" id="AFU57559.1"/>
    </source>
</evidence>
<dbReference type="STRING" id="1237085.Ngar_c06160"/>
<accession>K0IM50</accession>
<evidence type="ECO:0000259" key="4">
    <source>
        <dbReference type="SMART" id="SM00988"/>
    </source>
</evidence>
<dbReference type="GO" id="GO:0006457">
    <property type="term" value="P:protein folding"/>
    <property type="evidence" value="ECO:0007669"/>
    <property type="project" value="InterPro"/>
</dbReference>
<dbReference type="GO" id="GO:0005737">
    <property type="term" value="C:cytoplasm"/>
    <property type="evidence" value="ECO:0007669"/>
    <property type="project" value="InterPro"/>
</dbReference>
<dbReference type="Proteomes" id="UP000008037">
    <property type="component" value="Chromosome"/>
</dbReference>
<dbReference type="HOGENOM" id="CLU_1639890_0_0_2"/>
<gene>
    <name evidence="5" type="primary">ureE</name>
    <name evidence="5" type="ordered locus">Ngar_c06160</name>
</gene>
<dbReference type="KEGG" id="nga:Ngar_c06160"/>
<keyword evidence="2" id="KW-0533">Nickel</keyword>
<evidence type="ECO:0000256" key="1">
    <source>
        <dbReference type="ARBA" id="ARBA00022490"/>
    </source>
</evidence>
<evidence type="ECO:0000256" key="3">
    <source>
        <dbReference type="ARBA" id="ARBA00023186"/>
    </source>
</evidence>
<dbReference type="Gene3D" id="2.60.260.20">
    <property type="entry name" value="Urease metallochaperone UreE, N-terminal domain"/>
    <property type="match status" value="1"/>
</dbReference>